<dbReference type="InterPro" id="IPR017927">
    <property type="entry name" value="FAD-bd_FR_type"/>
</dbReference>
<dbReference type="InterPro" id="IPR039261">
    <property type="entry name" value="FNR_nucleotide-bd"/>
</dbReference>
<dbReference type="InterPro" id="IPR006058">
    <property type="entry name" value="2Fe2S_fd_BS"/>
</dbReference>
<keyword evidence="6 11" id="KW-0560">Oxidoreductase</keyword>
<reference evidence="11 12" key="1">
    <citation type="submission" date="2014-01" db="EMBL/GenBank/DDBJ databases">
        <title>Full genme sequencing of cellulolytic bacterium Gynuella sunshinyii YC6258T gen. nov., sp. nov.</title>
        <authorList>
            <person name="Khan H."/>
            <person name="Chung E.J."/>
            <person name="Chung Y.R."/>
        </authorList>
    </citation>
    <scope>NUCLEOTIDE SEQUENCE [LARGE SCALE GENOMIC DNA]</scope>
    <source>
        <strain evidence="11 12">YC6258</strain>
    </source>
</reference>
<dbReference type="EMBL" id="CP007142">
    <property type="protein sequence ID" value="AJQ95949.1"/>
    <property type="molecule type" value="Genomic_DNA"/>
</dbReference>
<dbReference type="EC" id="1.14.13.-" evidence="11"/>
<dbReference type="InterPro" id="IPR050415">
    <property type="entry name" value="MRET"/>
</dbReference>
<dbReference type="SUPFAM" id="SSF63380">
    <property type="entry name" value="Riboflavin synthase domain-like"/>
    <property type="match status" value="1"/>
</dbReference>
<dbReference type="CDD" id="cd06185">
    <property type="entry name" value="PDR_like"/>
    <property type="match status" value="1"/>
</dbReference>
<evidence type="ECO:0000256" key="7">
    <source>
        <dbReference type="ARBA" id="ARBA00023004"/>
    </source>
</evidence>
<dbReference type="Proteomes" id="UP000032266">
    <property type="component" value="Chromosome"/>
</dbReference>
<gene>
    <name evidence="11" type="ORF">YC6258_03913</name>
</gene>
<dbReference type="GO" id="GO:0016491">
    <property type="term" value="F:oxidoreductase activity"/>
    <property type="evidence" value="ECO:0007669"/>
    <property type="project" value="UniProtKB-KW"/>
</dbReference>
<evidence type="ECO:0000256" key="8">
    <source>
        <dbReference type="ARBA" id="ARBA00023014"/>
    </source>
</evidence>
<dbReference type="InterPro" id="IPR054582">
    <property type="entry name" value="DmmA-like_N"/>
</dbReference>
<dbReference type="GO" id="GO:0051537">
    <property type="term" value="F:2 iron, 2 sulfur cluster binding"/>
    <property type="evidence" value="ECO:0007669"/>
    <property type="project" value="UniProtKB-KW"/>
</dbReference>
<dbReference type="PANTHER" id="PTHR47354">
    <property type="entry name" value="NADH OXIDOREDUCTASE HCR"/>
    <property type="match status" value="1"/>
</dbReference>
<keyword evidence="3" id="KW-0288">FMN</keyword>
<dbReference type="InterPro" id="IPR001041">
    <property type="entry name" value="2Fe-2S_ferredoxin-type"/>
</dbReference>
<dbReference type="PROSITE" id="PS51085">
    <property type="entry name" value="2FE2S_FER_2"/>
    <property type="match status" value="1"/>
</dbReference>
<dbReference type="Gene3D" id="2.40.30.10">
    <property type="entry name" value="Translation factors"/>
    <property type="match status" value="1"/>
</dbReference>
<feature type="domain" description="FAD-binding FR-type" evidence="10">
    <location>
        <begin position="1"/>
        <end position="101"/>
    </location>
</feature>
<evidence type="ECO:0000256" key="5">
    <source>
        <dbReference type="ARBA" id="ARBA00022723"/>
    </source>
</evidence>
<dbReference type="AlphaFoldDB" id="A0A0C5VZU4"/>
<dbReference type="InterPro" id="IPR036010">
    <property type="entry name" value="2Fe-2S_ferredoxin-like_sf"/>
</dbReference>
<comment type="cofactor">
    <cofactor evidence="1">
        <name>FMN</name>
        <dbReference type="ChEBI" id="CHEBI:58210"/>
    </cofactor>
</comment>
<keyword evidence="8" id="KW-0411">Iron-sulfur</keyword>
<organism evidence="11 12">
    <name type="scientific">Gynuella sunshinyii YC6258</name>
    <dbReference type="NCBI Taxonomy" id="1445510"/>
    <lineage>
        <taxon>Bacteria</taxon>
        <taxon>Pseudomonadati</taxon>
        <taxon>Pseudomonadota</taxon>
        <taxon>Gammaproteobacteria</taxon>
        <taxon>Oceanospirillales</taxon>
        <taxon>Saccharospirillaceae</taxon>
        <taxon>Gynuella</taxon>
    </lineage>
</organism>
<dbReference type="PRINTS" id="PR00409">
    <property type="entry name" value="PHDIOXRDTASE"/>
</dbReference>
<feature type="domain" description="2Fe-2S ferredoxin-type" evidence="9">
    <location>
        <begin position="232"/>
        <end position="317"/>
    </location>
</feature>
<accession>A0A0C5VZU4</accession>
<dbReference type="GO" id="GO:0046872">
    <property type="term" value="F:metal ion binding"/>
    <property type="evidence" value="ECO:0007669"/>
    <property type="project" value="UniProtKB-KW"/>
</dbReference>
<keyword evidence="7" id="KW-0408">Iron</keyword>
<keyword evidence="4" id="KW-0001">2Fe-2S</keyword>
<evidence type="ECO:0000313" key="11">
    <source>
        <dbReference type="EMBL" id="AJQ95949.1"/>
    </source>
</evidence>
<dbReference type="FunFam" id="3.10.20.30:FF:000034">
    <property type="entry name" value="Vanillate monooxygenase, oxidoreductase subunit"/>
    <property type="match status" value="1"/>
</dbReference>
<proteinExistence type="predicted"/>
<evidence type="ECO:0000256" key="3">
    <source>
        <dbReference type="ARBA" id="ARBA00022643"/>
    </source>
</evidence>
<dbReference type="Pfam" id="PF00111">
    <property type="entry name" value="Fer2"/>
    <property type="match status" value="1"/>
</dbReference>
<dbReference type="CDD" id="cd00207">
    <property type="entry name" value="fer2"/>
    <property type="match status" value="1"/>
</dbReference>
<keyword evidence="5" id="KW-0479">Metal-binding</keyword>
<dbReference type="STRING" id="1445510.YC6258_03913"/>
<dbReference type="PROSITE" id="PS51384">
    <property type="entry name" value="FAD_FR"/>
    <property type="match status" value="1"/>
</dbReference>
<evidence type="ECO:0000256" key="2">
    <source>
        <dbReference type="ARBA" id="ARBA00022630"/>
    </source>
</evidence>
<dbReference type="RefSeq" id="WP_044618093.1">
    <property type="nucleotide sequence ID" value="NZ_CP007142.1"/>
</dbReference>
<dbReference type="KEGG" id="gsn:YC6258_03913"/>
<evidence type="ECO:0000256" key="1">
    <source>
        <dbReference type="ARBA" id="ARBA00001917"/>
    </source>
</evidence>
<evidence type="ECO:0000259" key="9">
    <source>
        <dbReference type="PROSITE" id="PS51085"/>
    </source>
</evidence>
<keyword evidence="2" id="KW-0285">Flavoprotein</keyword>
<evidence type="ECO:0000313" key="12">
    <source>
        <dbReference type="Proteomes" id="UP000032266"/>
    </source>
</evidence>
<evidence type="ECO:0000256" key="4">
    <source>
        <dbReference type="ARBA" id="ARBA00022714"/>
    </source>
</evidence>
<dbReference type="Pfam" id="PF22290">
    <property type="entry name" value="DmmA-like_N"/>
    <property type="match status" value="1"/>
</dbReference>
<keyword evidence="12" id="KW-1185">Reference proteome</keyword>
<dbReference type="Gene3D" id="3.40.50.80">
    <property type="entry name" value="Nucleotide-binding domain of ferredoxin-NADP reductase (FNR) module"/>
    <property type="match status" value="1"/>
</dbReference>
<evidence type="ECO:0000259" key="10">
    <source>
        <dbReference type="PROSITE" id="PS51384"/>
    </source>
</evidence>
<dbReference type="OrthoDB" id="4258484at2"/>
<dbReference type="PATRIC" id="fig|1445510.3.peg.3890"/>
<dbReference type="InterPro" id="IPR012675">
    <property type="entry name" value="Beta-grasp_dom_sf"/>
</dbReference>
<sequence>MLDVKVTRKTYETDDIVSLELMKPDGSSLPSFTAGAHIDLHLPDNMIRQYSLFNSSTETDRYMIGVLKDPSSRGGSLAVHDHIKEGDIVQISEPRNLFALEQGARRSILFAGGIGVTPILAMAEQLVRTNAEFEMHYCARSKQRMAFMEHIANSAFASNVQCHFDDGDEAQRLNIDQVLATPEPGTHIYVCGPTGFMDYVLTAAETLGWSAAQIHREYFSAAPVDHSQDGAFEVEINSTGQVFVIPADQSVLSVLEEAGVDIPMACEEGVCGTCLTRVLEGEPEHRDVFMSDEEHALNNQFTPCCSRARSARLLLDL</sequence>
<dbReference type="PANTHER" id="PTHR47354:SF1">
    <property type="entry name" value="CARNITINE MONOOXYGENASE REDUCTASE SUBUNIT"/>
    <property type="match status" value="1"/>
</dbReference>
<dbReference type="InterPro" id="IPR017938">
    <property type="entry name" value="Riboflavin_synthase-like_b-brl"/>
</dbReference>
<protein>
    <submittedName>
        <fullName evidence="11">Flavodoxin reductase (Ferredoxin-NADPH reductase) family 1</fullName>
        <ecNumber evidence="11">1.14.13.-</ecNumber>
    </submittedName>
</protein>
<evidence type="ECO:0000256" key="6">
    <source>
        <dbReference type="ARBA" id="ARBA00023002"/>
    </source>
</evidence>
<dbReference type="SUPFAM" id="SSF54292">
    <property type="entry name" value="2Fe-2S ferredoxin-like"/>
    <property type="match status" value="1"/>
</dbReference>
<dbReference type="Gene3D" id="3.10.20.30">
    <property type="match status" value="1"/>
</dbReference>
<dbReference type="SUPFAM" id="SSF52343">
    <property type="entry name" value="Ferredoxin reductase-like, C-terminal NADP-linked domain"/>
    <property type="match status" value="1"/>
</dbReference>
<dbReference type="HOGENOM" id="CLU_003827_17_0_6"/>
<name>A0A0C5VZU4_9GAMM</name>
<dbReference type="PROSITE" id="PS00197">
    <property type="entry name" value="2FE2S_FER_1"/>
    <property type="match status" value="1"/>
</dbReference>